<dbReference type="RefSeq" id="XP_056072509.1">
    <property type="nucleotide sequence ID" value="XM_056212201.1"/>
</dbReference>
<evidence type="ECO:0000313" key="8">
    <source>
        <dbReference type="EMBL" id="KAJ4355383.1"/>
    </source>
</evidence>
<evidence type="ECO:0000313" key="9">
    <source>
        <dbReference type="Proteomes" id="UP001140513"/>
    </source>
</evidence>
<evidence type="ECO:0000256" key="1">
    <source>
        <dbReference type="ARBA" id="ARBA00004141"/>
    </source>
</evidence>
<keyword evidence="9" id="KW-1185">Reference proteome</keyword>
<dbReference type="PANTHER" id="PTHR33048:SF129">
    <property type="entry name" value="INTEGRAL MEMBRANE PROTEIN-RELATED"/>
    <property type="match status" value="1"/>
</dbReference>
<dbReference type="InterPro" id="IPR052337">
    <property type="entry name" value="SAT4-like"/>
</dbReference>
<keyword evidence="2 6" id="KW-0812">Transmembrane</keyword>
<gene>
    <name evidence="8" type="ORF">N0V89_003399</name>
</gene>
<dbReference type="GO" id="GO:0016020">
    <property type="term" value="C:membrane"/>
    <property type="evidence" value="ECO:0007669"/>
    <property type="project" value="UniProtKB-SubCell"/>
</dbReference>
<dbReference type="AlphaFoldDB" id="A0A9W8XQ64"/>
<feature type="transmembrane region" description="Helical" evidence="6">
    <location>
        <begin position="84"/>
        <end position="104"/>
    </location>
</feature>
<dbReference type="PANTHER" id="PTHR33048">
    <property type="entry name" value="PTH11-LIKE INTEGRAL MEMBRANE PROTEIN (AFU_ORTHOLOGUE AFUA_5G11245)"/>
    <property type="match status" value="1"/>
</dbReference>
<feature type="transmembrane region" description="Helical" evidence="6">
    <location>
        <begin position="124"/>
        <end position="144"/>
    </location>
</feature>
<evidence type="ECO:0000259" key="7">
    <source>
        <dbReference type="Pfam" id="PF20684"/>
    </source>
</evidence>
<dbReference type="EMBL" id="JAPEUX010000003">
    <property type="protein sequence ID" value="KAJ4355383.1"/>
    <property type="molecule type" value="Genomic_DNA"/>
</dbReference>
<name>A0A9W8XQ64_9PLEO</name>
<feature type="transmembrane region" description="Helical" evidence="6">
    <location>
        <begin position="42"/>
        <end position="63"/>
    </location>
</feature>
<dbReference type="GeneID" id="80906929"/>
<sequence>MACSTCRCLQEHTRATLTTMNSSVASPPPPGPQPNFVNPPNLLNQVIAATVSVQAITLLFILIRLYENIYARLLRPEDIFSYTAWLAFIAQATLICINTTHGIARHIGDVPVPTLIAGSRRYSYIFICYTISGGFAKATIFMQLKRIFTSPRIRDAVYWVITVSLALNAVAYTTFLFLYVFTCWPREKIWTPTVPGRCMDSNRLNMAIGGLNTLSDVEAFLVPMWAVWKLRFDVRKKVSILAVFAVGGL</sequence>
<comment type="caution">
    <text evidence="8">The sequence shown here is derived from an EMBL/GenBank/DDBJ whole genome shotgun (WGS) entry which is preliminary data.</text>
</comment>
<accession>A0A9W8XQ64</accession>
<keyword evidence="3 6" id="KW-1133">Transmembrane helix</keyword>
<keyword evidence="4 6" id="KW-0472">Membrane</keyword>
<evidence type="ECO:0000256" key="4">
    <source>
        <dbReference type="ARBA" id="ARBA00023136"/>
    </source>
</evidence>
<reference evidence="8" key="1">
    <citation type="submission" date="2022-10" db="EMBL/GenBank/DDBJ databases">
        <title>Tapping the CABI collections for fungal endophytes: first genome assemblies for Collariella, Neodidymelliopsis, Ascochyta clinopodiicola, Didymella pomorum, Didymosphaeria variabile, Neocosmospora piperis and Neocucurbitaria cava.</title>
        <authorList>
            <person name="Hill R."/>
        </authorList>
    </citation>
    <scope>NUCLEOTIDE SEQUENCE</scope>
    <source>
        <strain evidence="8">IMI 356815</strain>
    </source>
</reference>
<feature type="domain" description="Rhodopsin" evidence="7">
    <location>
        <begin position="64"/>
        <end position="248"/>
    </location>
</feature>
<proteinExistence type="inferred from homology"/>
<comment type="similarity">
    <text evidence="5">Belongs to the SAT4 family.</text>
</comment>
<organism evidence="8 9">
    <name type="scientific">Didymosphaeria variabile</name>
    <dbReference type="NCBI Taxonomy" id="1932322"/>
    <lineage>
        <taxon>Eukaryota</taxon>
        <taxon>Fungi</taxon>
        <taxon>Dikarya</taxon>
        <taxon>Ascomycota</taxon>
        <taxon>Pezizomycotina</taxon>
        <taxon>Dothideomycetes</taxon>
        <taxon>Pleosporomycetidae</taxon>
        <taxon>Pleosporales</taxon>
        <taxon>Massarineae</taxon>
        <taxon>Didymosphaeriaceae</taxon>
        <taxon>Didymosphaeria</taxon>
    </lineage>
</organism>
<evidence type="ECO:0000256" key="5">
    <source>
        <dbReference type="ARBA" id="ARBA00038359"/>
    </source>
</evidence>
<dbReference type="Proteomes" id="UP001140513">
    <property type="component" value="Unassembled WGS sequence"/>
</dbReference>
<feature type="transmembrane region" description="Helical" evidence="6">
    <location>
        <begin position="156"/>
        <end position="181"/>
    </location>
</feature>
<evidence type="ECO:0000256" key="3">
    <source>
        <dbReference type="ARBA" id="ARBA00022989"/>
    </source>
</evidence>
<dbReference type="InterPro" id="IPR049326">
    <property type="entry name" value="Rhodopsin_dom_fungi"/>
</dbReference>
<evidence type="ECO:0000256" key="2">
    <source>
        <dbReference type="ARBA" id="ARBA00022692"/>
    </source>
</evidence>
<protein>
    <recommendedName>
        <fullName evidence="7">Rhodopsin domain-containing protein</fullName>
    </recommendedName>
</protein>
<comment type="subcellular location">
    <subcellularLocation>
        <location evidence="1">Membrane</location>
        <topology evidence="1">Multi-pass membrane protein</topology>
    </subcellularLocation>
</comment>
<dbReference type="Pfam" id="PF20684">
    <property type="entry name" value="Fung_rhodopsin"/>
    <property type="match status" value="1"/>
</dbReference>
<dbReference type="OrthoDB" id="5342292at2759"/>
<evidence type="ECO:0000256" key="6">
    <source>
        <dbReference type="SAM" id="Phobius"/>
    </source>
</evidence>